<dbReference type="InterPro" id="IPR038254">
    <property type="entry name" value="KIN17_WH-like_sf"/>
</dbReference>
<dbReference type="PROSITE" id="PS00028">
    <property type="entry name" value="ZINC_FINGER_C2H2_1"/>
    <property type="match status" value="1"/>
</dbReference>
<dbReference type="InterPro" id="IPR036236">
    <property type="entry name" value="Znf_C2H2_sf"/>
</dbReference>
<evidence type="ECO:0000259" key="3">
    <source>
        <dbReference type="PROSITE" id="PS00028"/>
    </source>
</evidence>
<dbReference type="Proteomes" id="UP001497392">
    <property type="component" value="Unassembled WGS sequence"/>
</dbReference>
<dbReference type="PANTHER" id="PTHR12805:SF0">
    <property type="entry name" value="DNA_RNA-BINDING PROTEIN KIN17"/>
    <property type="match status" value="1"/>
</dbReference>
<evidence type="ECO:0000256" key="1">
    <source>
        <dbReference type="ARBA" id="ARBA00008517"/>
    </source>
</evidence>
<organism evidence="4 5">
    <name type="scientific">Coccomyxa viridis</name>
    <dbReference type="NCBI Taxonomy" id="1274662"/>
    <lineage>
        <taxon>Eukaryota</taxon>
        <taxon>Viridiplantae</taxon>
        <taxon>Chlorophyta</taxon>
        <taxon>core chlorophytes</taxon>
        <taxon>Trebouxiophyceae</taxon>
        <taxon>Trebouxiophyceae incertae sedis</taxon>
        <taxon>Coccomyxaceae</taxon>
        <taxon>Coccomyxa</taxon>
    </lineage>
</organism>
<dbReference type="SMART" id="SM01253">
    <property type="entry name" value="Kin17_mid"/>
    <property type="match status" value="1"/>
</dbReference>
<sequence length="410" mass="46355">MGKNDFLSPKGISNRIKSKGLQKLRWYCQMCQKQCRDENGFKCHLTSESHKRQMQVFGEAPDRVIEGFSEEFETTFMEHLRRSHPFSRVMAKNVYNEYIADKHHVHMNSTKWYTLTDFVQHLSKTGQVRADQTDKGWFISVIQPDPEEKLAEEKRHKRDRAEREGEERQRELLDAQIRRAKAATEEEGAVEGTELQRDEDGTPLHIALKAQPKVASQEPRAAFSSAKGFSADDEASHHSAAKPEQNGKRNKLEELMEKDKAAKRAKLEREKALNGAGKAVNGRQDPPWLRPGITVKVLSKELKEHGYYKKKGLVEKLASKFVGQIAMLDTGDVLQVDQAQLETVLPAPGGTVVVVRGSREGSSGKLQEIDTEKFRAQVALANGQQEWFDYEDICKHSAGSRVQALKGHAI</sequence>
<comment type="similarity">
    <text evidence="1">Belongs to the KIN17 family.</text>
</comment>
<reference evidence="4 5" key="1">
    <citation type="submission" date="2024-06" db="EMBL/GenBank/DDBJ databases">
        <authorList>
            <person name="Kraege A."/>
            <person name="Thomma B."/>
        </authorList>
    </citation>
    <scope>NUCLEOTIDE SEQUENCE [LARGE SCALE GENOMIC DNA]</scope>
</reference>
<dbReference type="PANTHER" id="PTHR12805">
    <property type="entry name" value="KIN17 KIN, ANTIGENIC DETERMINANT OF RECA PROTEIN HOMOLOG"/>
    <property type="match status" value="1"/>
</dbReference>
<dbReference type="Pfam" id="PF10357">
    <property type="entry name" value="WH_KIN17"/>
    <property type="match status" value="1"/>
</dbReference>
<dbReference type="Pfam" id="PF25088">
    <property type="entry name" value="GPKOW_C"/>
    <property type="match status" value="1"/>
</dbReference>
<evidence type="ECO:0000313" key="5">
    <source>
        <dbReference type="Proteomes" id="UP001497392"/>
    </source>
</evidence>
<proteinExistence type="inferred from homology"/>
<dbReference type="Gene3D" id="1.10.10.2030">
    <property type="entry name" value="DNA/RNA-binding protein Kin17, conserved domain"/>
    <property type="match status" value="1"/>
</dbReference>
<dbReference type="InterPro" id="IPR013087">
    <property type="entry name" value="Znf_C2H2_type"/>
</dbReference>
<keyword evidence="5" id="KW-1185">Reference proteome</keyword>
<dbReference type="InterPro" id="IPR037321">
    <property type="entry name" value="KIN17-like"/>
</dbReference>
<feature type="region of interest" description="Disordered" evidence="2">
    <location>
        <begin position="148"/>
        <end position="252"/>
    </location>
</feature>
<dbReference type="EMBL" id="CAXHTA020000009">
    <property type="protein sequence ID" value="CAL5223904.1"/>
    <property type="molecule type" value="Genomic_DNA"/>
</dbReference>
<protein>
    <submittedName>
        <fullName evidence="4">G6501 protein</fullName>
    </submittedName>
</protein>
<evidence type="ECO:0000256" key="2">
    <source>
        <dbReference type="SAM" id="MobiDB-lite"/>
    </source>
</evidence>
<accession>A0ABP1FXV2</accession>
<comment type="caution">
    <text evidence="4">The sequence shown here is derived from an EMBL/GenBank/DDBJ whole genome shotgun (WGS) entry which is preliminary data.</text>
</comment>
<dbReference type="Gene3D" id="3.30.160.60">
    <property type="entry name" value="Classic Zinc Finger"/>
    <property type="match status" value="1"/>
</dbReference>
<dbReference type="Gene3D" id="2.30.30.30">
    <property type="match status" value="1"/>
</dbReference>
<name>A0ABP1FXV2_9CHLO</name>
<evidence type="ECO:0000313" key="4">
    <source>
        <dbReference type="EMBL" id="CAL5223904.1"/>
    </source>
</evidence>
<gene>
    <name evidence="4" type="primary">g6501</name>
    <name evidence="4" type="ORF">VP750_LOCUS5563</name>
</gene>
<dbReference type="InterPro" id="IPR056767">
    <property type="entry name" value="C2H2-Znf_KIN17"/>
</dbReference>
<dbReference type="InterPro" id="IPR014722">
    <property type="entry name" value="Rib_uL2_dom2"/>
</dbReference>
<feature type="domain" description="C2H2-type" evidence="3">
    <location>
        <begin position="28"/>
        <end position="50"/>
    </location>
</feature>
<dbReference type="SUPFAM" id="SSF57667">
    <property type="entry name" value="beta-beta-alpha zinc fingers"/>
    <property type="match status" value="1"/>
</dbReference>
<dbReference type="InterPro" id="IPR019447">
    <property type="entry name" value="DNA/RNA-bd_Kin17_WH-like_dom"/>
</dbReference>
<feature type="compositionally biased region" description="Basic and acidic residues" evidence="2">
    <location>
        <begin position="148"/>
        <end position="177"/>
    </location>
</feature>
<dbReference type="Gene3D" id="2.30.30.140">
    <property type="match status" value="1"/>
</dbReference>
<dbReference type="Pfam" id="PF25095">
    <property type="entry name" value="C2H2-zf_KIN17"/>
    <property type="match status" value="1"/>
</dbReference>